<sequence>MLSDIGRISGEEGIMLVATQASIADYLAAIDRLAPLIAAHRQDFDRDRRLPDAVFNALAEAGLFRLYLPRSLGGPEFSPLDFMAIVEAASALDGSVGWLIGNGGGMSRVGGYLPAGIVQGWFADPLAFVAAATGAIGTAVEAEGGYRVSGRWPFGSGAHHATRFMGLASVKGADGKDGPPLCCYFDKSDVRVDDTWFVSGLRGTGSCDFELRDCFVPVRHTHPLVDFQPTQSGVQYRLPGVSAFAWTISAVPLGIARGALDAFIALAGRKPRLGGAGQLRDSELAQALVGRAEATLRAARALLVEAMTELMEATDAGGSRLIQARISLRVACANGAETAARVVEMIAAAAGSPAIFETGTIERSVRDINAAIKHVAMSPNSYTLAGRVSLGLDPGTWRF</sequence>
<gene>
    <name evidence="4" type="ORF">AS156_12805</name>
</gene>
<comment type="caution">
    <text evidence="4">The sequence shown here is derived from an EMBL/GenBank/DDBJ whole genome shotgun (WGS) entry which is preliminary data.</text>
</comment>
<dbReference type="InterPro" id="IPR013786">
    <property type="entry name" value="AcylCoA_DH/ox_N"/>
</dbReference>
<protein>
    <recommendedName>
        <fullName evidence="6">Alkylation response protein AidB-like acyl-CoA dehydrogenase</fullName>
    </recommendedName>
</protein>
<dbReference type="InterPro" id="IPR036250">
    <property type="entry name" value="AcylCo_DH-like_C"/>
</dbReference>
<dbReference type="PANTHER" id="PTHR43884">
    <property type="entry name" value="ACYL-COA DEHYDROGENASE"/>
    <property type="match status" value="1"/>
</dbReference>
<dbReference type="GO" id="GO:0050660">
    <property type="term" value="F:flavin adenine dinucleotide binding"/>
    <property type="evidence" value="ECO:0007669"/>
    <property type="project" value="InterPro"/>
</dbReference>
<dbReference type="PIRSF" id="PIRSF016578">
    <property type="entry name" value="HsaA"/>
    <property type="match status" value="1"/>
</dbReference>
<proteinExistence type="predicted"/>
<dbReference type="SUPFAM" id="SSF56645">
    <property type="entry name" value="Acyl-CoA dehydrogenase NM domain-like"/>
    <property type="match status" value="1"/>
</dbReference>
<dbReference type="EMBL" id="LNCU01000089">
    <property type="protein sequence ID" value="KWV51451.1"/>
    <property type="molecule type" value="Genomic_DNA"/>
</dbReference>
<evidence type="ECO:0000313" key="5">
    <source>
        <dbReference type="Proteomes" id="UP000057737"/>
    </source>
</evidence>
<dbReference type="InterPro" id="IPR037069">
    <property type="entry name" value="AcylCoA_DH/ox_N_sf"/>
</dbReference>
<name>A0A109JM73_9BRAD</name>
<feature type="domain" description="Acyl-CoA dehydrogenase C-terminal" evidence="3">
    <location>
        <begin position="247"/>
        <end position="378"/>
    </location>
</feature>
<dbReference type="GO" id="GO:0003995">
    <property type="term" value="F:acyl-CoA dehydrogenase activity"/>
    <property type="evidence" value="ECO:0007669"/>
    <property type="project" value="TreeGrafter"/>
</dbReference>
<keyword evidence="5" id="KW-1185">Reference proteome</keyword>
<dbReference type="Pfam" id="PF08028">
    <property type="entry name" value="Acyl-CoA_dh_2"/>
    <property type="match status" value="1"/>
</dbReference>
<dbReference type="InterPro" id="IPR046373">
    <property type="entry name" value="Acyl-CoA_Oxase/DH_mid-dom_sf"/>
</dbReference>
<dbReference type="Gene3D" id="1.20.140.10">
    <property type="entry name" value="Butyryl-CoA Dehydrogenase, subunit A, domain 3"/>
    <property type="match status" value="1"/>
</dbReference>
<feature type="domain" description="Acyl-CoA dehydrogenase/oxidase N-terminal" evidence="2">
    <location>
        <begin position="37"/>
        <end position="103"/>
    </location>
</feature>
<dbReference type="Gene3D" id="1.10.540.10">
    <property type="entry name" value="Acyl-CoA dehydrogenase/oxidase, N-terminal domain"/>
    <property type="match status" value="1"/>
</dbReference>
<evidence type="ECO:0000259" key="2">
    <source>
        <dbReference type="Pfam" id="PF02771"/>
    </source>
</evidence>
<keyword evidence="1" id="KW-0560">Oxidoreductase</keyword>
<evidence type="ECO:0000313" key="4">
    <source>
        <dbReference type="EMBL" id="KWV51451.1"/>
    </source>
</evidence>
<dbReference type="AlphaFoldDB" id="A0A109JM73"/>
<dbReference type="Gene3D" id="2.40.110.10">
    <property type="entry name" value="Butyryl-CoA Dehydrogenase, subunit A, domain 2"/>
    <property type="match status" value="1"/>
</dbReference>
<accession>A0A109JM73</accession>
<dbReference type="SUPFAM" id="SSF47203">
    <property type="entry name" value="Acyl-CoA dehydrogenase C-terminal domain-like"/>
    <property type="match status" value="1"/>
</dbReference>
<dbReference type="Proteomes" id="UP000057737">
    <property type="component" value="Unassembled WGS sequence"/>
</dbReference>
<dbReference type="InterPro" id="IPR013107">
    <property type="entry name" value="Acyl-CoA_DH_C"/>
</dbReference>
<evidence type="ECO:0008006" key="6">
    <source>
        <dbReference type="Google" id="ProtNLM"/>
    </source>
</evidence>
<dbReference type="InterPro" id="IPR009100">
    <property type="entry name" value="AcylCoA_DH/oxidase_NM_dom_sf"/>
</dbReference>
<organism evidence="4 5">
    <name type="scientific">Bradyrhizobium macuxiense</name>
    <dbReference type="NCBI Taxonomy" id="1755647"/>
    <lineage>
        <taxon>Bacteria</taxon>
        <taxon>Pseudomonadati</taxon>
        <taxon>Pseudomonadota</taxon>
        <taxon>Alphaproteobacteria</taxon>
        <taxon>Hyphomicrobiales</taxon>
        <taxon>Nitrobacteraceae</taxon>
        <taxon>Bradyrhizobium</taxon>
    </lineage>
</organism>
<evidence type="ECO:0000256" key="1">
    <source>
        <dbReference type="ARBA" id="ARBA00023002"/>
    </source>
</evidence>
<evidence type="ECO:0000259" key="3">
    <source>
        <dbReference type="Pfam" id="PF08028"/>
    </source>
</evidence>
<dbReference type="Pfam" id="PF02771">
    <property type="entry name" value="Acyl-CoA_dh_N"/>
    <property type="match status" value="1"/>
</dbReference>
<reference evidence="4 5" key="1">
    <citation type="submission" date="2015-11" db="EMBL/GenBank/DDBJ databases">
        <title>Draft Genome Sequence of the Strain BR 10303 (Bradyrhizobium sp.) isolated from nodules of Centrolobium paraense.</title>
        <authorList>
            <person name="Zelli J.E."/>
            <person name="Simoes-Araujo J.L."/>
            <person name="Barauna A.C."/>
            <person name="Silva K."/>
        </authorList>
    </citation>
    <scope>NUCLEOTIDE SEQUENCE [LARGE SCALE GENOMIC DNA]</scope>
    <source>
        <strain evidence="4 5">BR 10303</strain>
    </source>
</reference>
<dbReference type="PANTHER" id="PTHR43884:SF25">
    <property type="entry name" value="ACYL-COA DEHYDROGENASE YDBM-RELATED"/>
    <property type="match status" value="1"/>
</dbReference>